<organism evidence="13 14">
    <name type="scientific">Brevibacillus aydinogluensis</name>
    <dbReference type="NCBI Taxonomy" id="927786"/>
    <lineage>
        <taxon>Bacteria</taxon>
        <taxon>Bacillati</taxon>
        <taxon>Bacillota</taxon>
        <taxon>Bacilli</taxon>
        <taxon>Bacillales</taxon>
        <taxon>Paenibacillaceae</taxon>
        <taxon>Brevibacillus</taxon>
    </lineage>
</organism>
<protein>
    <submittedName>
        <fullName evidence="13">Tyrosine recombinase XerS</fullName>
    </submittedName>
</protein>
<dbReference type="GO" id="GO:0005737">
    <property type="term" value="C:cytoplasm"/>
    <property type="evidence" value="ECO:0007669"/>
    <property type="project" value="UniProtKB-SubCell"/>
</dbReference>
<evidence type="ECO:0000256" key="9">
    <source>
        <dbReference type="PROSITE-ProRule" id="PRU01248"/>
    </source>
</evidence>
<feature type="compositionally biased region" description="Basic and acidic residues" evidence="10">
    <location>
        <begin position="420"/>
        <end position="429"/>
    </location>
</feature>
<keyword evidence="8" id="KW-0131">Cell cycle</keyword>
<keyword evidence="14" id="KW-1185">Reference proteome</keyword>
<dbReference type="Gene3D" id="1.10.443.10">
    <property type="entry name" value="Intergrase catalytic core"/>
    <property type="match status" value="1"/>
</dbReference>
<dbReference type="AlphaFoldDB" id="A0AA48M9G3"/>
<evidence type="ECO:0000256" key="7">
    <source>
        <dbReference type="ARBA" id="ARBA00023172"/>
    </source>
</evidence>
<dbReference type="GO" id="GO:0015074">
    <property type="term" value="P:DNA integration"/>
    <property type="evidence" value="ECO:0007669"/>
    <property type="project" value="UniProtKB-KW"/>
</dbReference>
<dbReference type="PANTHER" id="PTHR30349:SF77">
    <property type="entry name" value="TYROSINE RECOMBINASE XERC"/>
    <property type="match status" value="1"/>
</dbReference>
<feature type="domain" description="Core-binding (CB)" evidence="12">
    <location>
        <begin position="56"/>
        <end position="170"/>
    </location>
</feature>
<feature type="domain" description="Tyr recombinase" evidence="11">
    <location>
        <begin position="205"/>
        <end position="406"/>
    </location>
</feature>
<keyword evidence="3" id="KW-0132">Cell division</keyword>
<keyword evidence="6 9" id="KW-0238">DNA-binding</keyword>
<accession>A0AA48M9G3</accession>
<dbReference type="SUPFAM" id="SSF56349">
    <property type="entry name" value="DNA breaking-rejoining enzymes"/>
    <property type="match status" value="1"/>
</dbReference>
<reference evidence="13" key="1">
    <citation type="submission" date="2023-07" db="EMBL/GenBank/DDBJ databases">
        <authorList>
            <person name="Ivanov I."/>
            <person name="Teneva D."/>
            <person name="Stoikov I."/>
        </authorList>
    </citation>
    <scope>NUCLEOTIDE SEQUENCE</scope>
    <source>
        <strain evidence="13">4475</strain>
    </source>
</reference>
<evidence type="ECO:0000313" key="13">
    <source>
        <dbReference type="EMBL" id="CAJ1002719.1"/>
    </source>
</evidence>
<dbReference type="GO" id="GO:0051301">
    <property type="term" value="P:cell division"/>
    <property type="evidence" value="ECO:0007669"/>
    <property type="project" value="UniProtKB-KW"/>
</dbReference>
<dbReference type="InterPro" id="IPR013762">
    <property type="entry name" value="Integrase-like_cat_sf"/>
</dbReference>
<dbReference type="NCBIfam" id="NF003462">
    <property type="entry name" value="PRK05084.1"/>
    <property type="match status" value="1"/>
</dbReference>
<evidence type="ECO:0000256" key="5">
    <source>
        <dbReference type="ARBA" id="ARBA00022908"/>
    </source>
</evidence>
<evidence type="ECO:0000259" key="11">
    <source>
        <dbReference type="PROSITE" id="PS51898"/>
    </source>
</evidence>
<sequence>MYLMPARLFGCRPAKGNSQPILFLLEYMFGILDENGDVNMTVTKQRDALQLLKTIPLFPWYVEKFVEHKKAKKHSPSTLLGYLRDFAFFFRWLMAEGLTDAPEMKQIPLHVLNDLKKETVESYILYLQESHLYERAALLDKPTRSSRREYSDQTIKRKISSLKSLFHYLASLAEDENGESYLTRNVMAKIEVEADELTPLARAHAMRAKILIDGEIHQFVDFVYNGYLAHCTTTKKQQYHYQNRDRDAAIIALILSGGFRVSEIVNLNLSDVVLEKNQLKMVRKGKKEDAPFFSDWGKEYLQRYLQVRSKYQPAAGEQAVFLAVSPTKPHGHRIEVRSVQKLVKKYAQAFGIPDLSVHKLRHSFATQFLRLNPDPHQLQAQLGHSKLETTMQYAHVLEDALSEAVNRTTRTVGTLSPDTTETHDPTEES</sequence>
<keyword evidence="7" id="KW-0233">DNA recombination</keyword>
<dbReference type="GO" id="GO:0006310">
    <property type="term" value="P:DNA recombination"/>
    <property type="evidence" value="ECO:0007669"/>
    <property type="project" value="UniProtKB-KW"/>
</dbReference>
<dbReference type="KEGG" id="bayd:BSPP4475_10355"/>
<dbReference type="InterPro" id="IPR011010">
    <property type="entry name" value="DNA_brk_join_enz"/>
</dbReference>
<keyword evidence="2" id="KW-0963">Cytoplasm</keyword>
<evidence type="ECO:0000256" key="8">
    <source>
        <dbReference type="ARBA" id="ARBA00023306"/>
    </source>
</evidence>
<dbReference type="GO" id="GO:0003677">
    <property type="term" value="F:DNA binding"/>
    <property type="evidence" value="ECO:0007669"/>
    <property type="project" value="UniProtKB-UniRule"/>
</dbReference>
<keyword evidence="5" id="KW-0229">DNA integration</keyword>
<dbReference type="InterPro" id="IPR010998">
    <property type="entry name" value="Integrase_recombinase_N"/>
</dbReference>
<dbReference type="EMBL" id="OY569118">
    <property type="protein sequence ID" value="CAJ1002719.1"/>
    <property type="molecule type" value="Genomic_DNA"/>
</dbReference>
<evidence type="ECO:0000313" key="14">
    <source>
        <dbReference type="Proteomes" id="UP001189619"/>
    </source>
</evidence>
<proteinExistence type="predicted"/>
<feature type="compositionally biased region" description="Polar residues" evidence="10">
    <location>
        <begin position="407"/>
        <end position="416"/>
    </location>
</feature>
<evidence type="ECO:0000256" key="3">
    <source>
        <dbReference type="ARBA" id="ARBA00022618"/>
    </source>
</evidence>
<evidence type="ECO:0000256" key="10">
    <source>
        <dbReference type="SAM" id="MobiDB-lite"/>
    </source>
</evidence>
<dbReference type="InterPro" id="IPR002104">
    <property type="entry name" value="Integrase_catalytic"/>
</dbReference>
<evidence type="ECO:0000259" key="12">
    <source>
        <dbReference type="PROSITE" id="PS51900"/>
    </source>
</evidence>
<feature type="region of interest" description="Disordered" evidence="10">
    <location>
        <begin position="407"/>
        <end position="429"/>
    </location>
</feature>
<keyword evidence="4" id="KW-0159">Chromosome partition</keyword>
<gene>
    <name evidence="13" type="primary">xerS</name>
    <name evidence="13" type="ORF">BSPP4475_10355</name>
</gene>
<dbReference type="PROSITE" id="PS51898">
    <property type="entry name" value="TYR_RECOMBINASE"/>
    <property type="match status" value="1"/>
</dbReference>
<evidence type="ECO:0000256" key="1">
    <source>
        <dbReference type="ARBA" id="ARBA00004496"/>
    </source>
</evidence>
<dbReference type="InterPro" id="IPR044068">
    <property type="entry name" value="CB"/>
</dbReference>
<evidence type="ECO:0000256" key="4">
    <source>
        <dbReference type="ARBA" id="ARBA00022829"/>
    </source>
</evidence>
<evidence type="ECO:0000256" key="6">
    <source>
        <dbReference type="ARBA" id="ARBA00023125"/>
    </source>
</evidence>
<dbReference type="InterPro" id="IPR050090">
    <property type="entry name" value="Tyrosine_recombinase_XerCD"/>
</dbReference>
<dbReference type="Gene3D" id="1.10.150.130">
    <property type="match status" value="1"/>
</dbReference>
<dbReference type="PANTHER" id="PTHR30349">
    <property type="entry name" value="PHAGE INTEGRASE-RELATED"/>
    <property type="match status" value="1"/>
</dbReference>
<evidence type="ECO:0000256" key="2">
    <source>
        <dbReference type="ARBA" id="ARBA00022490"/>
    </source>
</evidence>
<dbReference type="GO" id="GO:0007059">
    <property type="term" value="P:chromosome segregation"/>
    <property type="evidence" value="ECO:0007669"/>
    <property type="project" value="UniProtKB-KW"/>
</dbReference>
<name>A0AA48M9G3_9BACL</name>
<dbReference type="Pfam" id="PF00589">
    <property type="entry name" value="Phage_integrase"/>
    <property type="match status" value="1"/>
</dbReference>
<dbReference type="Proteomes" id="UP001189619">
    <property type="component" value="Chromosome"/>
</dbReference>
<comment type="subcellular location">
    <subcellularLocation>
        <location evidence="1">Cytoplasm</location>
    </subcellularLocation>
</comment>
<dbReference type="PROSITE" id="PS51900">
    <property type="entry name" value="CB"/>
    <property type="match status" value="1"/>
</dbReference>